<gene>
    <name evidence="2" type="ORF">LPC04_24815</name>
</gene>
<feature type="transmembrane region" description="Helical" evidence="1">
    <location>
        <begin position="17"/>
        <end position="36"/>
    </location>
</feature>
<keyword evidence="1" id="KW-0812">Transmembrane</keyword>
<dbReference type="EMBL" id="JAJLJH010000011">
    <property type="protein sequence ID" value="MCK9688949.1"/>
    <property type="molecule type" value="Genomic_DNA"/>
</dbReference>
<accession>A0A9X1YME1</accession>
<protein>
    <recommendedName>
        <fullName evidence="4">Transmembrane protein</fullName>
    </recommendedName>
</protein>
<evidence type="ECO:0008006" key="4">
    <source>
        <dbReference type="Google" id="ProtNLM"/>
    </source>
</evidence>
<reference evidence="2" key="1">
    <citation type="submission" date="2021-11" db="EMBL/GenBank/DDBJ databases">
        <title>BS-T2-15 a new species belonging to the Comamonadaceae family isolated from the soil of a French oak forest.</title>
        <authorList>
            <person name="Mieszkin S."/>
            <person name="Alain K."/>
        </authorList>
    </citation>
    <scope>NUCLEOTIDE SEQUENCE</scope>
    <source>
        <strain evidence="2">BS-T2-15</strain>
    </source>
</reference>
<evidence type="ECO:0000313" key="3">
    <source>
        <dbReference type="Proteomes" id="UP001139353"/>
    </source>
</evidence>
<dbReference type="AlphaFoldDB" id="A0A9X1YME1"/>
<name>A0A9X1YME1_9BURK</name>
<keyword evidence="3" id="KW-1185">Reference proteome</keyword>
<evidence type="ECO:0000256" key="1">
    <source>
        <dbReference type="SAM" id="Phobius"/>
    </source>
</evidence>
<evidence type="ECO:0000313" key="2">
    <source>
        <dbReference type="EMBL" id="MCK9688949.1"/>
    </source>
</evidence>
<sequence>MAPVDEPITPMRRVTTVLATFALGCVAAVALWRWWSGRCGDNCPTPDIVHMLVFLALLPTLSTMSAVLLVSTSWPRRVKWRVAAGLLLAAVVVGAVLARVPAA</sequence>
<organism evidence="2 3">
    <name type="scientific">Scleromatobacter humisilvae</name>
    <dbReference type="NCBI Taxonomy" id="2897159"/>
    <lineage>
        <taxon>Bacteria</taxon>
        <taxon>Pseudomonadati</taxon>
        <taxon>Pseudomonadota</taxon>
        <taxon>Betaproteobacteria</taxon>
        <taxon>Burkholderiales</taxon>
        <taxon>Sphaerotilaceae</taxon>
        <taxon>Scleromatobacter</taxon>
    </lineage>
</organism>
<dbReference type="RefSeq" id="WP_275685000.1">
    <property type="nucleotide sequence ID" value="NZ_JAJLJH010000011.1"/>
</dbReference>
<keyword evidence="1" id="KW-1133">Transmembrane helix</keyword>
<keyword evidence="1" id="KW-0472">Membrane</keyword>
<feature type="transmembrane region" description="Helical" evidence="1">
    <location>
        <begin position="48"/>
        <end position="70"/>
    </location>
</feature>
<feature type="transmembrane region" description="Helical" evidence="1">
    <location>
        <begin position="82"/>
        <end position="102"/>
    </location>
</feature>
<comment type="caution">
    <text evidence="2">The sequence shown here is derived from an EMBL/GenBank/DDBJ whole genome shotgun (WGS) entry which is preliminary data.</text>
</comment>
<proteinExistence type="predicted"/>
<dbReference type="Proteomes" id="UP001139353">
    <property type="component" value="Unassembled WGS sequence"/>
</dbReference>